<feature type="compositionally biased region" description="Pro residues" evidence="2">
    <location>
        <begin position="271"/>
        <end position="284"/>
    </location>
</feature>
<keyword evidence="5" id="KW-1185">Reference proteome</keyword>
<feature type="compositionally biased region" description="Basic residues" evidence="2">
    <location>
        <begin position="609"/>
        <end position="627"/>
    </location>
</feature>
<feature type="compositionally biased region" description="Low complexity" evidence="2">
    <location>
        <begin position="354"/>
        <end position="372"/>
    </location>
</feature>
<feature type="domain" description="RRM" evidence="3">
    <location>
        <begin position="446"/>
        <end position="517"/>
    </location>
</feature>
<feature type="region of interest" description="Disordered" evidence="2">
    <location>
        <begin position="818"/>
        <end position="838"/>
    </location>
</feature>
<gene>
    <name evidence="4" type="ORF">HETSPECPRED_004215</name>
</gene>
<dbReference type="SUPFAM" id="SSF52954">
    <property type="entry name" value="Class II aaRS ABD-related"/>
    <property type="match status" value="1"/>
</dbReference>
<dbReference type="GO" id="GO:0003723">
    <property type="term" value="F:RNA binding"/>
    <property type="evidence" value="ECO:0007669"/>
    <property type="project" value="UniProtKB-UniRule"/>
</dbReference>
<feature type="compositionally biased region" description="Polar residues" evidence="2">
    <location>
        <begin position="242"/>
        <end position="253"/>
    </location>
</feature>
<feature type="compositionally biased region" description="Basic and acidic residues" evidence="2">
    <location>
        <begin position="542"/>
        <end position="551"/>
    </location>
</feature>
<evidence type="ECO:0000313" key="5">
    <source>
        <dbReference type="Proteomes" id="UP000664521"/>
    </source>
</evidence>
<dbReference type="PANTHER" id="PTHR23295">
    <property type="entry name" value="NUCLEAR RECEPTOR COACTIVATOR 5-RELATED"/>
    <property type="match status" value="1"/>
</dbReference>
<feature type="compositionally biased region" description="Low complexity" evidence="2">
    <location>
        <begin position="759"/>
        <end position="781"/>
    </location>
</feature>
<dbReference type="InterPro" id="IPR035979">
    <property type="entry name" value="RBD_domain_sf"/>
</dbReference>
<feature type="region of interest" description="Disordered" evidence="2">
    <location>
        <begin position="514"/>
        <end position="647"/>
    </location>
</feature>
<dbReference type="OrthoDB" id="10044938at2759"/>
<feature type="region of interest" description="Disordered" evidence="2">
    <location>
        <begin position="892"/>
        <end position="929"/>
    </location>
</feature>
<evidence type="ECO:0000256" key="2">
    <source>
        <dbReference type="SAM" id="MobiDB-lite"/>
    </source>
</evidence>
<evidence type="ECO:0000259" key="3">
    <source>
        <dbReference type="PROSITE" id="PS50102"/>
    </source>
</evidence>
<keyword evidence="1" id="KW-0694">RNA-binding</keyword>
<feature type="compositionally biased region" description="Basic and acidic residues" evidence="2">
    <location>
        <begin position="571"/>
        <end position="581"/>
    </location>
</feature>
<feature type="compositionally biased region" description="Basic and acidic residues" evidence="2">
    <location>
        <begin position="591"/>
        <end position="608"/>
    </location>
</feature>
<reference evidence="4" key="1">
    <citation type="submission" date="2021-03" db="EMBL/GenBank/DDBJ databases">
        <authorList>
            <person name="Tagirdzhanova G."/>
        </authorList>
    </citation>
    <scope>NUCLEOTIDE SEQUENCE</scope>
</reference>
<feature type="compositionally biased region" description="Low complexity" evidence="2">
    <location>
        <begin position="906"/>
        <end position="918"/>
    </location>
</feature>
<evidence type="ECO:0000256" key="1">
    <source>
        <dbReference type="PROSITE-ProRule" id="PRU00176"/>
    </source>
</evidence>
<name>A0A8H3FE01_9LECA</name>
<comment type="caution">
    <text evidence="4">The sequence shown here is derived from an EMBL/GenBank/DDBJ whole genome shotgun (WGS) entry which is preliminary data.</text>
</comment>
<feature type="compositionally biased region" description="Low complexity" evidence="2">
    <location>
        <begin position="819"/>
        <end position="838"/>
    </location>
</feature>
<dbReference type="PANTHER" id="PTHR23295:SF6">
    <property type="entry name" value="NEOSIN, ISOFORM A"/>
    <property type="match status" value="1"/>
</dbReference>
<dbReference type="EMBL" id="CAJPDS010000025">
    <property type="protein sequence ID" value="CAF9920263.1"/>
    <property type="molecule type" value="Genomic_DNA"/>
</dbReference>
<feature type="compositionally biased region" description="Polar residues" evidence="2">
    <location>
        <begin position="293"/>
        <end position="335"/>
    </location>
</feature>
<feature type="region of interest" description="Disordered" evidence="2">
    <location>
        <begin position="758"/>
        <end position="802"/>
    </location>
</feature>
<organism evidence="4 5">
    <name type="scientific">Heterodermia speciosa</name>
    <dbReference type="NCBI Taxonomy" id="116794"/>
    <lineage>
        <taxon>Eukaryota</taxon>
        <taxon>Fungi</taxon>
        <taxon>Dikarya</taxon>
        <taxon>Ascomycota</taxon>
        <taxon>Pezizomycotina</taxon>
        <taxon>Lecanoromycetes</taxon>
        <taxon>OSLEUM clade</taxon>
        <taxon>Lecanoromycetidae</taxon>
        <taxon>Caliciales</taxon>
        <taxon>Physciaceae</taxon>
        <taxon>Heterodermia</taxon>
    </lineage>
</organism>
<dbReference type="PROSITE" id="PS50102">
    <property type="entry name" value="RRM"/>
    <property type="match status" value="1"/>
</dbReference>
<dbReference type="Proteomes" id="UP000664521">
    <property type="component" value="Unassembled WGS sequence"/>
</dbReference>
<feature type="region of interest" description="Disordered" evidence="2">
    <location>
        <begin position="232"/>
        <end position="395"/>
    </location>
</feature>
<feature type="compositionally biased region" description="Pro residues" evidence="2">
    <location>
        <begin position="782"/>
        <end position="791"/>
    </location>
</feature>
<evidence type="ECO:0000313" key="4">
    <source>
        <dbReference type="EMBL" id="CAF9920263.1"/>
    </source>
</evidence>
<protein>
    <recommendedName>
        <fullName evidence="3">RRM domain-containing protein</fullName>
    </recommendedName>
</protein>
<dbReference type="AlphaFoldDB" id="A0A8H3FE01"/>
<proteinExistence type="predicted"/>
<feature type="compositionally biased region" description="Low complexity" evidence="2">
    <location>
        <begin position="520"/>
        <end position="535"/>
    </location>
</feature>
<dbReference type="InterPro" id="IPR012677">
    <property type="entry name" value="Nucleotide-bd_a/b_plait_sf"/>
</dbReference>
<feature type="region of interest" description="Disordered" evidence="2">
    <location>
        <begin position="175"/>
        <end position="214"/>
    </location>
</feature>
<feature type="region of interest" description="Disordered" evidence="2">
    <location>
        <begin position="1"/>
        <end position="32"/>
    </location>
</feature>
<dbReference type="SUPFAM" id="SSF54928">
    <property type="entry name" value="RNA-binding domain, RBD"/>
    <property type="match status" value="1"/>
</dbReference>
<accession>A0A8H3FE01</accession>
<sequence length="929" mass="101769">MTSSPPAEATHFRGKTLSPESPVPIHIPDSSNIPVLQRQTDPIFNLTSTHLQPLLSAMDPGMAMLSKPVEPLDVARPAKGVAAGNSTDGDFISFEANQEADAEGDDDSAISYEDEEMTDTQMQEVQATNTLQNLSSPAAHPHTSTAAHEFHPAPQVDEALALVATLNQLPPKEAIEHTAGPTEPPQDAPTTNGQAPADREPTANGEGHPQSPKHLVMDQGVNYETLLESLSPSTSVAPSAESIASSTTANPPESSFIPRPSSSEQPLSALPLPPGLPPRPPPQEKPAIHPNYNAKNDISTFHFPQSQNANAQSPLNSQPSNSFVPSQGFPQSIPTPQALVGANGLPPPPLATFQQPSPQPIQTQPSPATPQIRQPDSKDERPPGQVVQNSDDEVPWTPEVEKLWTEFQREEAVYVSEGLWDRFPQGSRLFVGKDSSVEYTSPVAVLTIPQGNLFTEKVTKRDLFFVFHRYGRLAQISIKNAYGFIQYLDAACCQRALQTEQGMPARGRKMHLEISKPQKNSRNAAASAAGDSLRAGNRRRSRSPDYGRGSDRAGAQRNGGDRYGPNGNARVEMRGRDDYRPMRSPSPRGFRGRDDYYGPRGRSPDRYYRGRRSRSRSPYSRHSRYRSRSPQGPDLDDEASLPIPRRNPRDIPDVQILLIDQVDRTFVGYIEQSFRDRGLRCDVLQLPRVSLVAVVKRQIIEGVQAVVKIFRQSQVTGKIPLQVFDRRAGADNVRFEEYEELDANIAAELVVRAKGTHVAPQPTQQFPAAPYGAPQYGQRPQQMPPQQPQQPQPAGTPNLANLITSLDGPALQKLLGAMSQSPHTPQTPQHSQLQSQQQPDLAALLGGANRQQLPQQAYSYGAPQHQPPQQQTYNAQALNSAFANNPALASLLTNSANRGPQPPLPQQQYQAGQQPQVQNIVDQLNRWKQ</sequence>
<dbReference type="Gene3D" id="3.30.70.330">
    <property type="match status" value="1"/>
</dbReference>
<dbReference type="InterPro" id="IPR000504">
    <property type="entry name" value="RRM_dom"/>
</dbReference>
<dbReference type="InterPro" id="IPR052600">
    <property type="entry name" value="Nuc_rcpt_coact/corep"/>
</dbReference>